<name>A0A1X6PGE8_PORUM</name>
<keyword evidence="3 9" id="KW-0813">Transport</keyword>
<accession>A0A1X6PGE8</accession>
<dbReference type="GO" id="GO:0017056">
    <property type="term" value="F:structural constituent of nuclear pore"/>
    <property type="evidence" value="ECO:0007669"/>
    <property type="project" value="TreeGrafter"/>
</dbReference>
<dbReference type="AlphaFoldDB" id="A0A1X6PGE8"/>
<gene>
    <name evidence="11" type="ORF">BU14_0071s0079</name>
</gene>
<evidence type="ECO:0000313" key="12">
    <source>
        <dbReference type="Proteomes" id="UP000218209"/>
    </source>
</evidence>
<keyword evidence="5 9" id="KW-0653">Protein transport</keyword>
<keyword evidence="6 9" id="KW-0811">Translocation</keyword>
<sequence length="683" mass="66971">MGLSWAHGERLVISNADGTLSEVLAGEARTPATTRLALAGHALFTRSDGAGLAECSRAYRAALLEAAEGAEAEADAGGGGGDDASQLYAAHVVWEFCEAVYLSEDLDDDDDMATRLSVWYRSNYGDLHAATEAFHDAPDGPVSDDEGDDEGDDANDADDDGDDDGLSRFPTGRDGRLWRLVIRLAAAGSRDSAVTLLTARLAALNPPSSPPHPLAIASQVLGACPDVAPARARANGEWAAWQDTAVSWRTSLSSGALAPHPPLGALLDLLGGRPEALTVSRHVGCWEEALLAHLAYARGGYAATRGGDRRASSATTVAPYGVPPSSVPSPATPASAIAAASAAACVAHPPPEGVCGGALTEAALGNPAEALLRLAASTATAWHSAHLGDLLLRAGALPNVPSALAPAGAGGAGAAASAAGRHATATRDAFVTALATGLAWRPATWRIAVDYLSLLAAASPGTAAAGALPALIAGVPAGNAGGGGEPALLKATALASPAGRRRLAARAAAASAAAGNAAAELLAAAAAGGVGGVVTALAYVAAVWDVYARLDAGVGADGDGAGDGEAAAGRPPPPAGMDVRASEAVVAALAAVPDALRGVVAYDVARRGAGGLGADALYAVLGALEGDVGAAGVGGGVRGTAAGGGGLLAKRLAANGVGVEEAVDAVRGGVLRQLAVQLMAGGA</sequence>
<dbReference type="GO" id="GO:0031080">
    <property type="term" value="C:nuclear pore outer ring"/>
    <property type="evidence" value="ECO:0007669"/>
    <property type="project" value="TreeGrafter"/>
</dbReference>
<dbReference type="GO" id="GO:0031965">
    <property type="term" value="C:nuclear membrane"/>
    <property type="evidence" value="ECO:0007669"/>
    <property type="project" value="UniProtKB-UniRule"/>
</dbReference>
<dbReference type="InterPro" id="IPR011502">
    <property type="entry name" value="Nucleoporin_Nup85"/>
</dbReference>
<evidence type="ECO:0000313" key="11">
    <source>
        <dbReference type="EMBL" id="OSX79825.1"/>
    </source>
</evidence>
<dbReference type="PANTHER" id="PTHR13373:SF21">
    <property type="entry name" value="NUCLEAR PORE COMPLEX PROTEIN NUP85"/>
    <property type="match status" value="1"/>
</dbReference>
<evidence type="ECO:0000256" key="10">
    <source>
        <dbReference type="SAM" id="MobiDB-lite"/>
    </source>
</evidence>
<evidence type="ECO:0000256" key="4">
    <source>
        <dbReference type="ARBA" id="ARBA00022816"/>
    </source>
</evidence>
<evidence type="ECO:0000256" key="9">
    <source>
        <dbReference type="RuleBase" id="RU365073"/>
    </source>
</evidence>
<feature type="compositionally biased region" description="Acidic residues" evidence="10">
    <location>
        <begin position="142"/>
        <end position="164"/>
    </location>
</feature>
<evidence type="ECO:0000256" key="8">
    <source>
        <dbReference type="ARBA" id="ARBA00023242"/>
    </source>
</evidence>
<proteinExistence type="inferred from homology"/>
<dbReference type="PANTHER" id="PTHR13373">
    <property type="entry name" value="FROUNT PROTEIN-RELATED"/>
    <property type="match status" value="1"/>
</dbReference>
<organism evidence="11 12">
    <name type="scientific">Porphyra umbilicalis</name>
    <name type="common">Purple laver</name>
    <name type="synonym">Red alga</name>
    <dbReference type="NCBI Taxonomy" id="2786"/>
    <lineage>
        <taxon>Eukaryota</taxon>
        <taxon>Rhodophyta</taxon>
        <taxon>Bangiophyceae</taxon>
        <taxon>Bangiales</taxon>
        <taxon>Bangiaceae</taxon>
        <taxon>Porphyra</taxon>
    </lineage>
</organism>
<comment type="similarity">
    <text evidence="2 9">Belongs to the nucleoporin Nup85 family.</text>
</comment>
<keyword evidence="8 9" id="KW-0539">Nucleus</keyword>
<dbReference type="GO" id="GO:0006606">
    <property type="term" value="P:protein import into nucleus"/>
    <property type="evidence" value="ECO:0007669"/>
    <property type="project" value="TreeGrafter"/>
</dbReference>
<keyword evidence="12" id="KW-1185">Reference proteome</keyword>
<dbReference type="Pfam" id="PF07575">
    <property type="entry name" value="Nucleopor_Nup85"/>
    <property type="match status" value="1"/>
</dbReference>
<evidence type="ECO:0000256" key="6">
    <source>
        <dbReference type="ARBA" id="ARBA00023010"/>
    </source>
</evidence>
<evidence type="ECO:0000256" key="7">
    <source>
        <dbReference type="ARBA" id="ARBA00023132"/>
    </source>
</evidence>
<protein>
    <recommendedName>
        <fullName evidence="9">Nuclear pore complex protein Nup85</fullName>
    </recommendedName>
</protein>
<keyword evidence="4 9" id="KW-0509">mRNA transport</keyword>
<evidence type="ECO:0000256" key="3">
    <source>
        <dbReference type="ARBA" id="ARBA00022448"/>
    </source>
</evidence>
<dbReference type="GO" id="GO:0045893">
    <property type="term" value="P:positive regulation of DNA-templated transcription"/>
    <property type="evidence" value="ECO:0007669"/>
    <property type="project" value="TreeGrafter"/>
</dbReference>
<comment type="subunit">
    <text evidence="9">Component of the nuclear pore complex (NPC).</text>
</comment>
<dbReference type="Proteomes" id="UP000218209">
    <property type="component" value="Unassembled WGS sequence"/>
</dbReference>
<evidence type="ECO:0000256" key="2">
    <source>
        <dbReference type="ARBA" id="ARBA00005573"/>
    </source>
</evidence>
<dbReference type="EMBL" id="KV918786">
    <property type="protein sequence ID" value="OSX79825.1"/>
    <property type="molecule type" value="Genomic_DNA"/>
</dbReference>
<keyword evidence="7 9" id="KW-0906">Nuclear pore complex</keyword>
<evidence type="ECO:0000256" key="1">
    <source>
        <dbReference type="ARBA" id="ARBA00004567"/>
    </source>
</evidence>
<comment type="subcellular location">
    <subcellularLocation>
        <location evidence="1 9">Nucleus</location>
        <location evidence="1 9">Nuclear pore complex</location>
    </subcellularLocation>
</comment>
<evidence type="ECO:0000256" key="5">
    <source>
        <dbReference type="ARBA" id="ARBA00022927"/>
    </source>
</evidence>
<dbReference type="GO" id="GO:0006406">
    <property type="term" value="P:mRNA export from nucleus"/>
    <property type="evidence" value="ECO:0007669"/>
    <property type="project" value="TreeGrafter"/>
</dbReference>
<comment type="function">
    <text evidence="9">Functions as a component of the nuclear pore complex (NPC).</text>
</comment>
<feature type="region of interest" description="Disordered" evidence="10">
    <location>
        <begin position="133"/>
        <end position="169"/>
    </location>
</feature>
<keyword evidence="9" id="KW-0472">Membrane</keyword>
<reference evidence="11 12" key="1">
    <citation type="submission" date="2017-03" db="EMBL/GenBank/DDBJ databases">
        <title>WGS assembly of Porphyra umbilicalis.</title>
        <authorList>
            <person name="Brawley S.H."/>
            <person name="Blouin N.A."/>
            <person name="Ficko-Blean E."/>
            <person name="Wheeler G.L."/>
            <person name="Lohr M."/>
            <person name="Goodson H.V."/>
            <person name="Jenkins J.W."/>
            <person name="Blaby-Haas C.E."/>
            <person name="Helliwell K.E."/>
            <person name="Chan C."/>
            <person name="Marriage T."/>
            <person name="Bhattacharya D."/>
            <person name="Klein A.S."/>
            <person name="Badis Y."/>
            <person name="Brodie J."/>
            <person name="Cao Y."/>
            <person name="Collen J."/>
            <person name="Dittami S.M."/>
            <person name="Gachon C.M."/>
            <person name="Green B.R."/>
            <person name="Karpowicz S."/>
            <person name="Kim J.W."/>
            <person name="Kudahl U."/>
            <person name="Lin S."/>
            <person name="Michel G."/>
            <person name="Mittag M."/>
            <person name="Olson B.J."/>
            <person name="Pangilinan J."/>
            <person name="Peng Y."/>
            <person name="Qiu H."/>
            <person name="Shu S."/>
            <person name="Singer J.T."/>
            <person name="Smith A.G."/>
            <person name="Sprecher B.N."/>
            <person name="Wagner V."/>
            <person name="Wang W."/>
            <person name="Wang Z.-Y."/>
            <person name="Yan J."/>
            <person name="Yarish C."/>
            <person name="Zoeuner-Riek S."/>
            <person name="Zhuang Y."/>
            <person name="Zou Y."/>
            <person name="Lindquist E.A."/>
            <person name="Grimwood J."/>
            <person name="Barry K."/>
            <person name="Rokhsar D.S."/>
            <person name="Schmutz J."/>
            <person name="Stiller J.W."/>
            <person name="Grossman A.R."/>
            <person name="Prochnik S.E."/>
        </authorList>
    </citation>
    <scope>NUCLEOTIDE SEQUENCE [LARGE SCALE GENOMIC DNA]</scope>
    <source>
        <strain evidence="11">4086291</strain>
    </source>
</reference>